<keyword evidence="2" id="KW-1133">Transmembrane helix</keyword>
<dbReference type="EMBL" id="KV745078">
    <property type="protein sequence ID" value="OCK78140.1"/>
    <property type="molecule type" value="Genomic_DNA"/>
</dbReference>
<evidence type="ECO:0000313" key="3">
    <source>
        <dbReference type="EMBL" id="OCK78140.1"/>
    </source>
</evidence>
<reference evidence="3 4" key="1">
    <citation type="journal article" date="2016" name="Nat. Commun.">
        <title>Ectomycorrhizal ecology is imprinted in the genome of the dominant symbiotic fungus Cenococcum geophilum.</title>
        <authorList>
            <consortium name="DOE Joint Genome Institute"/>
            <person name="Peter M."/>
            <person name="Kohler A."/>
            <person name="Ohm R.A."/>
            <person name="Kuo A."/>
            <person name="Krutzmann J."/>
            <person name="Morin E."/>
            <person name="Arend M."/>
            <person name="Barry K.W."/>
            <person name="Binder M."/>
            <person name="Choi C."/>
            <person name="Clum A."/>
            <person name="Copeland A."/>
            <person name="Grisel N."/>
            <person name="Haridas S."/>
            <person name="Kipfer T."/>
            <person name="LaButti K."/>
            <person name="Lindquist E."/>
            <person name="Lipzen A."/>
            <person name="Maire R."/>
            <person name="Meier B."/>
            <person name="Mihaltcheva S."/>
            <person name="Molinier V."/>
            <person name="Murat C."/>
            <person name="Poggeler S."/>
            <person name="Quandt C.A."/>
            <person name="Sperisen C."/>
            <person name="Tritt A."/>
            <person name="Tisserant E."/>
            <person name="Crous P.W."/>
            <person name="Henrissat B."/>
            <person name="Nehls U."/>
            <person name="Egli S."/>
            <person name="Spatafora J.W."/>
            <person name="Grigoriev I.V."/>
            <person name="Martin F.M."/>
        </authorList>
    </citation>
    <scope>NUCLEOTIDE SEQUENCE [LARGE SCALE GENOMIC DNA]</scope>
    <source>
        <strain evidence="3 4">CBS 459.81</strain>
    </source>
</reference>
<keyword evidence="2" id="KW-0812">Transmembrane</keyword>
<evidence type="ECO:0000256" key="1">
    <source>
        <dbReference type="SAM" id="MobiDB-lite"/>
    </source>
</evidence>
<feature type="transmembrane region" description="Helical" evidence="2">
    <location>
        <begin position="234"/>
        <end position="255"/>
    </location>
</feature>
<dbReference type="SUPFAM" id="SSF49777">
    <property type="entry name" value="PEBP-like"/>
    <property type="match status" value="1"/>
</dbReference>
<name>A0A8E2JD23_9PEZI</name>
<feature type="region of interest" description="Disordered" evidence="1">
    <location>
        <begin position="161"/>
        <end position="180"/>
    </location>
</feature>
<organism evidence="3 4">
    <name type="scientific">Lepidopterella palustris CBS 459.81</name>
    <dbReference type="NCBI Taxonomy" id="1314670"/>
    <lineage>
        <taxon>Eukaryota</taxon>
        <taxon>Fungi</taxon>
        <taxon>Dikarya</taxon>
        <taxon>Ascomycota</taxon>
        <taxon>Pezizomycotina</taxon>
        <taxon>Dothideomycetes</taxon>
        <taxon>Pleosporomycetidae</taxon>
        <taxon>Mytilinidiales</taxon>
        <taxon>Argynnaceae</taxon>
        <taxon>Lepidopterella</taxon>
    </lineage>
</organism>
<dbReference type="Gene3D" id="3.90.280.10">
    <property type="entry name" value="PEBP-like"/>
    <property type="match status" value="1"/>
</dbReference>
<dbReference type="Proteomes" id="UP000250266">
    <property type="component" value="Unassembled WGS sequence"/>
</dbReference>
<protein>
    <submittedName>
        <fullName evidence="3">Uncharacterized protein</fullName>
    </submittedName>
</protein>
<gene>
    <name evidence="3" type="ORF">K432DRAFT_384086</name>
</gene>
<evidence type="ECO:0000313" key="4">
    <source>
        <dbReference type="Proteomes" id="UP000250266"/>
    </source>
</evidence>
<keyword evidence="4" id="KW-1185">Reference proteome</keyword>
<dbReference type="InterPro" id="IPR036610">
    <property type="entry name" value="PEBP-like_sf"/>
</dbReference>
<evidence type="ECO:0000256" key="2">
    <source>
        <dbReference type="SAM" id="Phobius"/>
    </source>
</evidence>
<sequence>MMIDTTCDNARTLHFLQTDFAYDGTLVDLASSTAPLQSYQAPGAFKETGDGRKYTFLLYGQPENKNVSSLKLPSQGDVFMVKNFEDQNGYIDPQAGIGMVVDLGGTVNCGAAQSGGVNSVAQTAAASSAIASSGGAPSAAPSSAAPSAVSSASLASQVTPSISFESPSSTSRSVSSTAGPKATSVSSGVVAASSVLVGGASGTTLAMSGKTTATGTVSGTAAAATQTGSEASSMSLAIARCVVVASLIAFAGLLAY</sequence>
<proteinExistence type="predicted"/>
<keyword evidence="2" id="KW-0472">Membrane</keyword>
<accession>A0A8E2JD23</accession>
<dbReference type="OrthoDB" id="5231984at2759"/>
<dbReference type="AlphaFoldDB" id="A0A8E2JD23"/>